<accession>A0A2K8UI90</accession>
<dbReference type="KEGG" id="tsy:THSYN_30240"/>
<dbReference type="RefSeq" id="WP_100922841.1">
    <property type="nucleotide sequence ID" value="NZ_CP020371.1"/>
</dbReference>
<proteinExistence type="predicted"/>
<name>A0A2K8UI90_9GAMM</name>
<gene>
    <name evidence="1" type="ORF">THSYN_30240</name>
</gene>
<keyword evidence="2" id="KW-1185">Reference proteome</keyword>
<protein>
    <submittedName>
        <fullName evidence="1">Uncharacterized protein</fullName>
    </submittedName>
</protein>
<organism evidence="1 2">
    <name type="scientific">Candidatus Thiodictyon syntrophicum</name>
    <dbReference type="NCBI Taxonomy" id="1166950"/>
    <lineage>
        <taxon>Bacteria</taxon>
        <taxon>Pseudomonadati</taxon>
        <taxon>Pseudomonadota</taxon>
        <taxon>Gammaproteobacteria</taxon>
        <taxon>Chromatiales</taxon>
        <taxon>Chromatiaceae</taxon>
        <taxon>Thiodictyon</taxon>
    </lineage>
</organism>
<sequence length="93" mass="9832">MSAEQGARIPRFQVQITAAYAELAQDLARLPPRTRPERLRALAMVGVAVMSGKIGALSTPGTALPAPSELSEPTADPQLGRRLRLLEAISADA</sequence>
<reference evidence="1 2" key="1">
    <citation type="submission" date="2017-03" db="EMBL/GenBank/DDBJ databases">
        <title>Complete genome sequence of Candidatus 'Thiodictyon syntrophicum' sp. nov. strain Cad16T, a photolithoautotroph purple sulfur bacterium isolated from an alpine meromictic lake.</title>
        <authorList>
            <person name="Luedin S.M."/>
            <person name="Pothier J.F."/>
            <person name="Danza F."/>
            <person name="Storelli N."/>
            <person name="Wittwer M."/>
            <person name="Tonolla M."/>
        </authorList>
    </citation>
    <scope>NUCLEOTIDE SEQUENCE [LARGE SCALE GENOMIC DNA]</scope>
    <source>
        <strain evidence="1 2">Cad16T</strain>
        <plasmid evidence="2">Plasmid pts417</plasmid>
    </source>
</reference>
<geneLocation type="plasmid" evidence="2">
    <name>pts417</name>
</geneLocation>
<keyword evidence="1" id="KW-0614">Plasmid</keyword>
<dbReference type="Proteomes" id="UP000232638">
    <property type="component" value="Plasmid pTs417"/>
</dbReference>
<dbReference type="EMBL" id="CP020371">
    <property type="protein sequence ID" value="AUB85199.1"/>
    <property type="molecule type" value="Genomic_DNA"/>
</dbReference>
<dbReference type="AlphaFoldDB" id="A0A2K8UI90"/>
<evidence type="ECO:0000313" key="1">
    <source>
        <dbReference type="EMBL" id="AUB85199.1"/>
    </source>
</evidence>
<evidence type="ECO:0000313" key="2">
    <source>
        <dbReference type="Proteomes" id="UP000232638"/>
    </source>
</evidence>